<dbReference type="GO" id="GO:0008168">
    <property type="term" value="F:methyltransferase activity"/>
    <property type="evidence" value="ECO:0007669"/>
    <property type="project" value="UniProtKB-KW"/>
</dbReference>
<keyword evidence="3" id="KW-1185">Reference proteome</keyword>
<sequence>MMSFDKDFFSDSVHKYIAYKDIDKTLEKYEKRILNELKLRGYGPEFLKDKIIIDIGTGFQAIIACLMGAKFIYHLDISTKQVSWMKDYCTLNNIENIKSIECDITKKIDVAEKVDIVFVFGILNHLEKPSRFMNNLIPVLNLNKSHILFRIYRSGSWSRWLVSYLREISNKIDHDIIENRFKIMYQNDQYNQYYGDLMDDLYAPIWKVFHPRQFDINNITKMIDKEDWDYNFSSRDENFRVDINVNKKNIQHLRNFKFPDVGIEQNRLSVGNNNAKLLKIHNLFEKWNLMDELPLDNADRLLKIYELVRKKSVNDIESKFNLDKEERIDLLLNILESFVEDI</sequence>
<evidence type="ECO:0000313" key="3">
    <source>
        <dbReference type="Proteomes" id="UP000326944"/>
    </source>
</evidence>
<keyword evidence="2" id="KW-0489">Methyltransferase</keyword>
<proteinExistence type="predicted"/>
<dbReference type="EMBL" id="CP043617">
    <property type="protein sequence ID" value="QFR48350.1"/>
    <property type="molecule type" value="Genomic_DNA"/>
</dbReference>
<dbReference type="AlphaFoldDB" id="A0A5P8NY64"/>
<reference evidence="2 3" key="1">
    <citation type="submission" date="2019-09" db="EMBL/GenBank/DDBJ databases">
        <title>Sulfurimonas gotlandica sp. nov., a chemoautotrophic and psychrotolerant epsilonproteobacterium isolated from a pelagic redoxcline, and an emended description of the genus Sulfurimonas.</title>
        <authorList>
            <person name="Wang S."/>
            <person name="Jiang L."/>
            <person name="Shao S."/>
        </authorList>
    </citation>
    <scope>NUCLEOTIDE SEQUENCE [LARGE SCALE GENOMIC DNA]</scope>
    <source>
        <strain evidence="2 3">GYSZ_1</strain>
    </source>
</reference>
<protein>
    <submittedName>
        <fullName evidence="2">Methyltransferase domain-containing protein</fullName>
    </submittedName>
</protein>
<evidence type="ECO:0000259" key="1">
    <source>
        <dbReference type="Pfam" id="PF13847"/>
    </source>
</evidence>
<dbReference type="SUPFAM" id="SSF53335">
    <property type="entry name" value="S-adenosyl-L-methionine-dependent methyltransferases"/>
    <property type="match status" value="1"/>
</dbReference>
<keyword evidence="2" id="KW-0808">Transferase</keyword>
<dbReference type="KEGG" id="sulg:FJR48_00855"/>
<accession>A0A5P8NY64</accession>
<dbReference type="InterPro" id="IPR025714">
    <property type="entry name" value="Methyltranfer_dom"/>
</dbReference>
<name>A0A5P8NY64_9BACT</name>
<gene>
    <name evidence="2" type="ORF">FJR48_00855</name>
</gene>
<evidence type="ECO:0000313" key="2">
    <source>
        <dbReference type="EMBL" id="QFR48350.1"/>
    </source>
</evidence>
<dbReference type="GO" id="GO:0032259">
    <property type="term" value="P:methylation"/>
    <property type="evidence" value="ECO:0007669"/>
    <property type="project" value="UniProtKB-KW"/>
</dbReference>
<organism evidence="2 3">
    <name type="scientific">Sulfurimonas lithotrophica</name>
    <dbReference type="NCBI Taxonomy" id="2590022"/>
    <lineage>
        <taxon>Bacteria</taxon>
        <taxon>Pseudomonadati</taxon>
        <taxon>Campylobacterota</taxon>
        <taxon>Epsilonproteobacteria</taxon>
        <taxon>Campylobacterales</taxon>
        <taxon>Sulfurimonadaceae</taxon>
        <taxon>Sulfurimonas</taxon>
    </lineage>
</organism>
<feature type="domain" description="Methyltransferase" evidence="1">
    <location>
        <begin position="49"/>
        <end position="146"/>
    </location>
</feature>
<dbReference type="Pfam" id="PF13847">
    <property type="entry name" value="Methyltransf_31"/>
    <property type="match status" value="1"/>
</dbReference>
<dbReference type="Gene3D" id="3.40.50.150">
    <property type="entry name" value="Vaccinia Virus protein VP39"/>
    <property type="match status" value="1"/>
</dbReference>
<dbReference type="OrthoDB" id="5573363at2"/>
<dbReference type="Proteomes" id="UP000326944">
    <property type="component" value="Chromosome"/>
</dbReference>
<dbReference type="RefSeq" id="WP_152306293.1">
    <property type="nucleotide sequence ID" value="NZ_CP043617.1"/>
</dbReference>
<dbReference type="InterPro" id="IPR029063">
    <property type="entry name" value="SAM-dependent_MTases_sf"/>
</dbReference>